<keyword evidence="3" id="KW-1185">Reference proteome</keyword>
<sequence>MSTIVMPPPEMHPRDLYQKSKLTHEQLSVHYGVARETVSRWISGKQNPRRSIKIQTVAIARELGIEL</sequence>
<protein>
    <submittedName>
        <fullName evidence="2">Helix-turn-helix domain-containing protein</fullName>
    </submittedName>
</protein>
<dbReference type="EMBL" id="JAMXFF010000058">
    <property type="protein sequence ID" value="MCT7969720.1"/>
    <property type="molecule type" value="Genomic_DNA"/>
</dbReference>
<gene>
    <name evidence="2" type="ORF">NG799_25745</name>
</gene>
<dbReference type="SUPFAM" id="SSF47413">
    <property type="entry name" value="lambda repressor-like DNA-binding domains"/>
    <property type="match status" value="1"/>
</dbReference>
<dbReference type="Pfam" id="PF01381">
    <property type="entry name" value="HTH_3"/>
    <property type="match status" value="1"/>
</dbReference>
<accession>A0ABT2N0F1</accession>
<dbReference type="RefSeq" id="WP_368009168.1">
    <property type="nucleotide sequence ID" value="NZ_JAMXFF010000058.1"/>
</dbReference>
<reference evidence="2 3" key="1">
    <citation type="journal article" date="2022" name="Front. Microbiol.">
        <title>High genomic differentiation and limited gene flow indicate recent cryptic speciation within the genus Laspinema (cyanobacteria).</title>
        <authorList>
            <person name="Stanojkovic A."/>
            <person name="Skoupy S."/>
            <person name="Skaloud P."/>
            <person name="Dvorak P."/>
        </authorList>
    </citation>
    <scope>NUCLEOTIDE SEQUENCE [LARGE SCALE GENOMIC DNA]</scope>
    <source>
        <strain evidence="2 3">D2a</strain>
    </source>
</reference>
<dbReference type="Gene3D" id="1.10.260.40">
    <property type="entry name" value="lambda repressor-like DNA-binding domains"/>
    <property type="match status" value="1"/>
</dbReference>
<feature type="domain" description="HTH cro/C1-type" evidence="1">
    <location>
        <begin position="15"/>
        <end position="49"/>
    </location>
</feature>
<comment type="caution">
    <text evidence="2">The sequence shown here is derived from an EMBL/GenBank/DDBJ whole genome shotgun (WGS) entry which is preliminary data.</text>
</comment>
<dbReference type="InterPro" id="IPR001387">
    <property type="entry name" value="Cro/C1-type_HTH"/>
</dbReference>
<evidence type="ECO:0000313" key="3">
    <source>
        <dbReference type="Proteomes" id="UP001525890"/>
    </source>
</evidence>
<dbReference type="Proteomes" id="UP001525890">
    <property type="component" value="Unassembled WGS sequence"/>
</dbReference>
<name>A0ABT2N0F1_9CYAN</name>
<organism evidence="2 3">
    <name type="scientific">Laspinema palackyanum D2a</name>
    <dbReference type="NCBI Taxonomy" id="2953684"/>
    <lineage>
        <taxon>Bacteria</taxon>
        <taxon>Bacillati</taxon>
        <taxon>Cyanobacteriota</taxon>
        <taxon>Cyanophyceae</taxon>
        <taxon>Oscillatoriophycideae</taxon>
        <taxon>Oscillatoriales</taxon>
        <taxon>Laspinemataceae</taxon>
        <taxon>Laspinema</taxon>
        <taxon>Laspinema palackyanum</taxon>
    </lineage>
</organism>
<dbReference type="InterPro" id="IPR010982">
    <property type="entry name" value="Lambda_DNA-bd_dom_sf"/>
</dbReference>
<proteinExistence type="predicted"/>
<evidence type="ECO:0000313" key="2">
    <source>
        <dbReference type="EMBL" id="MCT7969720.1"/>
    </source>
</evidence>
<evidence type="ECO:0000259" key="1">
    <source>
        <dbReference type="Pfam" id="PF01381"/>
    </source>
</evidence>
<dbReference type="CDD" id="cd00093">
    <property type="entry name" value="HTH_XRE"/>
    <property type="match status" value="1"/>
</dbReference>